<dbReference type="RefSeq" id="WP_139941492.1">
    <property type="nucleotide sequence ID" value="NZ_JBHSYP010000002.1"/>
</dbReference>
<dbReference type="EMBL" id="VFIY01000016">
    <property type="protein sequence ID" value="TPD58915.1"/>
    <property type="molecule type" value="Genomic_DNA"/>
</dbReference>
<feature type="signal peptide" evidence="1">
    <location>
        <begin position="1"/>
        <end position="25"/>
    </location>
</feature>
<keyword evidence="1" id="KW-0732">Signal</keyword>
<name>A0A501PFF6_9PROT</name>
<evidence type="ECO:0008006" key="4">
    <source>
        <dbReference type="Google" id="ProtNLM"/>
    </source>
</evidence>
<comment type="caution">
    <text evidence="2">The sequence shown here is derived from an EMBL/GenBank/DDBJ whole genome shotgun (WGS) entry which is preliminary data.</text>
</comment>
<evidence type="ECO:0000256" key="1">
    <source>
        <dbReference type="SAM" id="SignalP"/>
    </source>
</evidence>
<gene>
    <name evidence="2" type="ORF">FIV46_13610</name>
</gene>
<keyword evidence="3" id="KW-1185">Reference proteome</keyword>
<evidence type="ECO:0000313" key="2">
    <source>
        <dbReference type="EMBL" id="TPD58915.1"/>
    </source>
</evidence>
<dbReference type="OrthoDB" id="8480063at2"/>
<proteinExistence type="predicted"/>
<feature type="chain" id="PRO_5021296302" description="DUF4198 domain-containing protein" evidence="1">
    <location>
        <begin position="26"/>
        <end position="191"/>
    </location>
</feature>
<organism evidence="2 3">
    <name type="scientific">Emcibacter nanhaiensis</name>
    <dbReference type="NCBI Taxonomy" id="1505037"/>
    <lineage>
        <taxon>Bacteria</taxon>
        <taxon>Pseudomonadati</taxon>
        <taxon>Pseudomonadota</taxon>
        <taxon>Alphaproteobacteria</taxon>
        <taxon>Emcibacterales</taxon>
        <taxon>Emcibacteraceae</taxon>
        <taxon>Emcibacter</taxon>
    </lineage>
</organism>
<dbReference type="AlphaFoldDB" id="A0A501PFF6"/>
<reference evidence="3" key="1">
    <citation type="submission" date="2019-06" db="EMBL/GenBank/DDBJ databases">
        <title>The complete genome of Emcibacter congregatus ZYLT.</title>
        <authorList>
            <person name="Zhao Z."/>
        </authorList>
    </citation>
    <scope>NUCLEOTIDE SEQUENCE [LARGE SCALE GENOMIC DNA]</scope>
    <source>
        <strain evidence="3">MCCC 1A06723</strain>
    </source>
</reference>
<accession>A0A501PFF6</accession>
<protein>
    <recommendedName>
        <fullName evidence="4">DUF4198 domain-containing protein</fullName>
    </recommendedName>
</protein>
<evidence type="ECO:0000313" key="3">
    <source>
        <dbReference type="Proteomes" id="UP000319148"/>
    </source>
</evidence>
<sequence>MTQLISRFSFCLMILLSGLAAPAQAHISLVSPPPLMDGHGMENKSLKFPPFGAPGVDVAAAAATVVKSGSEIDIDVSVYIIHPGSIVVLYTQDPDGKDVAPVFKLPSLRTPIPHTNLLYQAASPCEPVTGCTPAFSDQHFKARVKLPDIEGDIILVVRQVMWDKVKVDPDSGEVDLSRVYYHQAAKLRLVK</sequence>
<dbReference type="Proteomes" id="UP000319148">
    <property type="component" value="Unassembled WGS sequence"/>
</dbReference>